<evidence type="ECO:0000313" key="16">
    <source>
        <dbReference type="EMBL" id="PLR28985.1"/>
    </source>
</evidence>
<evidence type="ECO:0000256" key="7">
    <source>
        <dbReference type="ARBA" id="ARBA00023065"/>
    </source>
</evidence>
<dbReference type="InterPro" id="IPR037066">
    <property type="entry name" value="Plug_dom_sf"/>
</dbReference>
<keyword evidence="17" id="KW-1185">Reference proteome</keyword>
<comment type="similarity">
    <text evidence="11 12">Belongs to the TonB-dependent receptor family.</text>
</comment>
<sequence length="780" mass="84294">MRAIRTTSLAGASLLVLSLAGQAIAADAPAPTSTEVQEVVVTAQKREQSVLDVPIALTAYSGETLEALGLQEFEELGQFVPGFDVQNQSPNNPGFVMRGITSDSGEATTEPRVSVYQDGVSISKSRGSYVELFDLERVEIAKGPQSTLYGRGALIGAVNIIQAKARHEAAANLKIEGGDNGYALVEGVVNVPIGDSLAVRVAARSKKRDGYVEKLLGGEDFNSTDTQAVRVAIAYDPGDRFKLDVLYNYQQDNPSGTSFKSLTYAPTNPQTGAVLGDRGRNSGAALSTVEGFENNQELGLNRRLWSLTALASYRLNDKFTLNSTSAYRYFTGEEVFDPDGFSLPMLTFAEDAQGKSASQEFRLNYDAGGRITAFGGASWFWEDGSQRVPMLINEKVAGLFLTGQLPIPNALPMSVINVLPALAALPSARREEYTNYGETNSYDVFGDVTFKATDRLELTAGARYTYDDKTSGYGATMSGPSIIMLAQTGTQRGLIVQPTLNGKAQYQDFTDNGVTYRLVARYKAADNTSLYGSVSTGRRPKVLAGSNGTPGAAATFREVAAEEVTSYEAGAKTALLDRRLTLEGAIYRYDYENFQTSQRTDAGQVIPLNAGEAKATGFEGQVNFQATKDFLVFATYGYSHARFGNGLFDGNHFRLSPDHQASIGVKAGFDTGVGRFTLIPTYTWQSEMFFDNNNDITALQTTTGVIKDTVQDEKQKAYGLLNLRLTYQPDNSPLTFGAFVTNVLEQDYIKDAGNTGDAFGIPTFIAGEPRFMGVSVSIKR</sequence>
<keyword evidence="2 11" id="KW-0813">Transport</keyword>
<keyword evidence="5 11" id="KW-0812">Transmembrane</keyword>
<keyword evidence="7" id="KW-0406">Ion transport</keyword>
<protein>
    <submittedName>
        <fullName evidence="16">TonB-dependent receptor</fullName>
    </submittedName>
</protein>
<evidence type="ECO:0000256" key="8">
    <source>
        <dbReference type="ARBA" id="ARBA00023077"/>
    </source>
</evidence>
<keyword evidence="10 11" id="KW-0998">Cell outer membrane</keyword>
<dbReference type="Gene3D" id="2.40.170.20">
    <property type="entry name" value="TonB-dependent receptor, beta-barrel domain"/>
    <property type="match status" value="1"/>
</dbReference>
<dbReference type="SUPFAM" id="SSF56935">
    <property type="entry name" value="Porins"/>
    <property type="match status" value="1"/>
</dbReference>
<evidence type="ECO:0000259" key="15">
    <source>
        <dbReference type="Pfam" id="PF07715"/>
    </source>
</evidence>
<evidence type="ECO:0000256" key="1">
    <source>
        <dbReference type="ARBA" id="ARBA00004571"/>
    </source>
</evidence>
<dbReference type="EMBL" id="PJRS01000001">
    <property type="protein sequence ID" value="PLR28985.1"/>
    <property type="molecule type" value="Genomic_DNA"/>
</dbReference>
<dbReference type="GO" id="GO:0009279">
    <property type="term" value="C:cell outer membrane"/>
    <property type="evidence" value="ECO:0007669"/>
    <property type="project" value="UniProtKB-SubCell"/>
</dbReference>
<feature type="chain" id="PRO_5014891620" evidence="13">
    <location>
        <begin position="26"/>
        <end position="780"/>
    </location>
</feature>
<comment type="caution">
    <text evidence="16">The sequence shown here is derived from an EMBL/GenBank/DDBJ whole genome shotgun (WGS) entry which is preliminary data.</text>
</comment>
<keyword evidence="4" id="KW-0410">Iron transport</keyword>
<evidence type="ECO:0000256" key="3">
    <source>
        <dbReference type="ARBA" id="ARBA00022452"/>
    </source>
</evidence>
<dbReference type="RefSeq" id="WP_101716109.1">
    <property type="nucleotide sequence ID" value="NZ_PJRS01000001.1"/>
</dbReference>
<evidence type="ECO:0000313" key="17">
    <source>
        <dbReference type="Proteomes" id="UP000234479"/>
    </source>
</evidence>
<feature type="domain" description="TonB-dependent receptor plug" evidence="15">
    <location>
        <begin position="50"/>
        <end position="156"/>
    </location>
</feature>
<feature type="signal peptide" evidence="13">
    <location>
        <begin position="1"/>
        <end position="25"/>
    </location>
</feature>
<dbReference type="GO" id="GO:0006826">
    <property type="term" value="P:iron ion transport"/>
    <property type="evidence" value="ECO:0007669"/>
    <property type="project" value="UniProtKB-KW"/>
</dbReference>
<dbReference type="Proteomes" id="UP000234479">
    <property type="component" value="Unassembled WGS sequence"/>
</dbReference>
<dbReference type="OrthoDB" id="7313036at2"/>
<evidence type="ECO:0000256" key="2">
    <source>
        <dbReference type="ARBA" id="ARBA00022448"/>
    </source>
</evidence>
<evidence type="ECO:0000256" key="5">
    <source>
        <dbReference type="ARBA" id="ARBA00022692"/>
    </source>
</evidence>
<dbReference type="AlphaFoldDB" id="A0A2N5DSE8"/>
<keyword evidence="6" id="KW-0408">Iron</keyword>
<name>A0A2N5DSE8_9CAUL</name>
<evidence type="ECO:0000256" key="13">
    <source>
        <dbReference type="SAM" id="SignalP"/>
    </source>
</evidence>
<dbReference type="PROSITE" id="PS52016">
    <property type="entry name" value="TONB_DEPENDENT_REC_3"/>
    <property type="match status" value="1"/>
</dbReference>
<reference evidence="16 17" key="1">
    <citation type="submission" date="2017-12" db="EMBL/GenBank/DDBJ databases">
        <title>The genome sequence of Caulobacter sp. 410.</title>
        <authorList>
            <person name="Gao J."/>
            <person name="Mao X."/>
            <person name="Sun J."/>
        </authorList>
    </citation>
    <scope>NUCLEOTIDE SEQUENCE [LARGE SCALE GENOMIC DNA]</scope>
    <source>
        <strain evidence="16 17">410</strain>
    </source>
</reference>
<dbReference type="InterPro" id="IPR000531">
    <property type="entry name" value="Beta-barrel_TonB"/>
</dbReference>
<dbReference type="InterPro" id="IPR036942">
    <property type="entry name" value="Beta-barrel_TonB_sf"/>
</dbReference>
<feature type="domain" description="TonB-dependent receptor-like beta-barrel" evidence="14">
    <location>
        <begin position="252"/>
        <end position="743"/>
    </location>
</feature>
<keyword evidence="9 11" id="KW-0472">Membrane</keyword>
<keyword evidence="13" id="KW-0732">Signal</keyword>
<dbReference type="Pfam" id="PF07715">
    <property type="entry name" value="Plug"/>
    <property type="match status" value="1"/>
</dbReference>
<dbReference type="PANTHER" id="PTHR32552:SF81">
    <property type="entry name" value="TONB-DEPENDENT OUTER MEMBRANE RECEPTOR"/>
    <property type="match status" value="1"/>
</dbReference>
<dbReference type="Pfam" id="PF00593">
    <property type="entry name" value="TonB_dep_Rec_b-barrel"/>
    <property type="match status" value="1"/>
</dbReference>
<evidence type="ECO:0000259" key="14">
    <source>
        <dbReference type="Pfam" id="PF00593"/>
    </source>
</evidence>
<evidence type="ECO:0000256" key="4">
    <source>
        <dbReference type="ARBA" id="ARBA00022496"/>
    </source>
</evidence>
<proteinExistence type="inferred from homology"/>
<evidence type="ECO:0000256" key="10">
    <source>
        <dbReference type="ARBA" id="ARBA00023237"/>
    </source>
</evidence>
<keyword evidence="8 12" id="KW-0798">TonB box</keyword>
<evidence type="ECO:0000256" key="9">
    <source>
        <dbReference type="ARBA" id="ARBA00023136"/>
    </source>
</evidence>
<evidence type="ECO:0000256" key="12">
    <source>
        <dbReference type="RuleBase" id="RU003357"/>
    </source>
</evidence>
<keyword evidence="16" id="KW-0675">Receptor</keyword>
<evidence type="ECO:0000256" key="6">
    <source>
        <dbReference type="ARBA" id="ARBA00023004"/>
    </source>
</evidence>
<dbReference type="PANTHER" id="PTHR32552">
    <property type="entry name" value="FERRICHROME IRON RECEPTOR-RELATED"/>
    <property type="match status" value="1"/>
</dbReference>
<gene>
    <name evidence="16" type="ORF">SGCZBJ_00670</name>
</gene>
<dbReference type="CDD" id="cd01347">
    <property type="entry name" value="ligand_gated_channel"/>
    <property type="match status" value="1"/>
</dbReference>
<comment type="subcellular location">
    <subcellularLocation>
        <location evidence="1 11">Cell outer membrane</location>
        <topology evidence="1 11">Multi-pass membrane protein</topology>
    </subcellularLocation>
</comment>
<organism evidence="16 17">
    <name type="scientific">Caulobacter zeae</name>
    <dbReference type="NCBI Taxonomy" id="2055137"/>
    <lineage>
        <taxon>Bacteria</taxon>
        <taxon>Pseudomonadati</taxon>
        <taxon>Pseudomonadota</taxon>
        <taxon>Alphaproteobacteria</taxon>
        <taxon>Caulobacterales</taxon>
        <taxon>Caulobacteraceae</taxon>
        <taxon>Caulobacter</taxon>
    </lineage>
</organism>
<keyword evidence="3 11" id="KW-1134">Transmembrane beta strand</keyword>
<accession>A0A2N5DSE8</accession>
<evidence type="ECO:0000256" key="11">
    <source>
        <dbReference type="PROSITE-ProRule" id="PRU01360"/>
    </source>
</evidence>
<dbReference type="Gene3D" id="2.170.130.10">
    <property type="entry name" value="TonB-dependent receptor, plug domain"/>
    <property type="match status" value="1"/>
</dbReference>
<dbReference type="InterPro" id="IPR039426">
    <property type="entry name" value="TonB-dep_rcpt-like"/>
</dbReference>
<dbReference type="InterPro" id="IPR012910">
    <property type="entry name" value="Plug_dom"/>
</dbReference>